<protein>
    <submittedName>
        <fullName evidence="6">TetR/AcrR family transcriptional regulator</fullName>
    </submittedName>
</protein>
<dbReference type="Gene3D" id="1.10.10.60">
    <property type="entry name" value="Homeodomain-like"/>
    <property type="match status" value="1"/>
</dbReference>
<accession>A0ABV2Y0Q9</accession>
<dbReference type="Gene3D" id="1.10.357.10">
    <property type="entry name" value="Tetracycline Repressor, domain 2"/>
    <property type="match status" value="1"/>
</dbReference>
<organism evidence="6 7">
    <name type="scientific">Streptomyces olindensis</name>
    <dbReference type="NCBI Taxonomy" id="358823"/>
    <lineage>
        <taxon>Bacteria</taxon>
        <taxon>Bacillati</taxon>
        <taxon>Actinomycetota</taxon>
        <taxon>Actinomycetes</taxon>
        <taxon>Kitasatosporales</taxon>
        <taxon>Streptomycetaceae</taxon>
        <taxon>Streptomyces</taxon>
    </lineage>
</organism>
<evidence type="ECO:0000256" key="4">
    <source>
        <dbReference type="PROSITE-ProRule" id="PRU00335"/>
    </source>
</evidence>
<dbReference type="PROSITE" id="PS50977">
    <property type="entry name" value="HTH_TETR_2"/>
    <property type="match status" value="1"/>
</dbReference>
<keyword evidence="2 4" id="KW-0238">DNA-binding</keyword>
<dbReference type="PRINTS" id="PR00455">
    <property type="entry name" value="HTHTETR"/>
</dbReference>
<sequence length="194" mass="20986">MSRTSDDPRARRSRAAALTAATDLLVEGGPEKVTHAAVAERAGVGRATVYRHWPDLQSLLLDALAVGARPLLTVEDGPVRDALVSVLEREADWLNQPISASVIATVIERAERDEGVRRLRDEMFGRADEDLAGVLSAAVACGELRPGVEECAQDLVSRILGPLLFRRFMLGTRLDRELVADAVDAALAPWQLGE</sequence>
<dbReference type="InterPro" id="IPR011075">
    <property type="entry name" value="TetR_C"/>
</dbReference>
<keyword evidence="3" id="KW-0804">Transcription</keyword>
<dbReference type="RefSeq" id="WP_359791160.1">
    <property type="nucleotide sequence ID" value="NZ_JBEYBN010000041.1"/>
</dbReference>
<evidence type="ECO:0000259" key="5">
    <source>
        <dbReference type="PROSITE" id="PS50977"/>
    </source>
</evidence>
<dbReference type="SUPFAM" id="SSF48498">
    <property type="entry name" value="Tetracyclin repressor-like, C-terminal domain"/>
    <property type="match status" value="1"/>
</dbReference>
<proteinExistence type="predicted"/>
<reference evidence="6 7" key="1">
    <citation type="submission" date="2024-06" db="EMBL/GenBank/DDBJ databases">
        <title>The Natural Products Discovery Center: Release of the First 8490 Sequenced Strains for Exploring Actinobacteria Biosynthetic Diversity.</title>
        <authorList>
            <person name="Kalkreuter E."/>
            <person name="Kautsar S.A."/>
            <person name="Yang D."/>
            <person name="Bader C.D."/>
            <person name="Teijaro C.N."/>
            <person name="Fluegel L."/>
            <person name="Davis C.M."/>
            <person name="Simpson J.R."/>
            <person name="Lauterbach L."/>
            <person name="Steele A.D."/>
            <person name="Gui C."/>
            <person name="Meng S."/>
            <person name="Li G."/>
            <person name="Viehrig K."/>
            <person name="Ye F."/>
            <person name="Su P."/>
            <person name="Kiefer A.F."/>
            <person name="Nichols A."/>
            <person name="Cepeda A.J."/>
            <person name="Yan W."/>
            <person name="Fan B."/>
            <person name="Jiang Y."/>
            <person name="Adhikari A."/>
            <person name="Zheng C.-J."/>
            <person name="Schuster L."/>
            <person name="Cowan T.M."/>
            <person name="Smanski M.J."/>
            <person name="Chevrette M.G."/>
            <person name="De Carvalho L.P.S."/>
            <person name="Shen B."/>
        </authorList>
    </citation>
    <scope>NUCLEOTIDE SEQUENCE [LARGE SCALE GENOMIC DNA]</scope>
    <source>
        <strain evidence="6 7">NPDC019583</strain>
    </source>
</reference>
<evidence type="ECO:0000313" key="7">
    <source>
        <dbReference type="Proteomes" id="UP001550603"/>
    </source>
</evidence>
<keyword evidence="1" id="KW-0805">Transcription regulation</keyword>
<dbReference type="Pfam" id="PF00440">
    <property type="entry name" value="TetR_N"/>
    <property type="match status" value="1"/>
</dbReference>
<gene>
    <name evidence="6" type="ORF">ABZ568_26235</name>
</gene>
<dbReference type="EMBL" id="JBEYBN010000041">
    <property type="protein sequence ID" value="MEU2269835.1"/>
    <property type="molecule type" value="Genomic_DNA"/>
</dbReference>
<evidence type="ECO:0000256" key="3">
    <source>
        <dbReference type="ARBA" id="ARBA00023163"/>
    </source>
</evidence>
<dbReference type="Proteomes" id="UP001550603">
    <property type="component" value="Unassembled WGS sequence"/>
</dbReference>
<dbReference type="InterPro" id="IPR036271">
    <property type="entry name" value="Tet_transcr_reg_TetR-rel_C_sf"/>
</dbReference>
<dbReference type="InterPro" id="IPR001647">
    <property type="entry name" value="HTH_TetR"/>
</dbReference>
<keyword evidence="7" id="KW-1185">Reference proteome</keyword>
<name>A0ABV2Y0Q9_9ACTN</name>
<evidence type="ECO:0000256" key="1">
    <source>
        <dbReference type="ARBA" id="ARBA00023015"/>
    </source>
</evidence>
<dbReference type="PANTHER" id="PTHR30055">
    <property type="entry name" value="HTH-TYPE TRANSCRIPTIONAL REGULATOR RUTR"/>
    <property type="match status" value="1"/>
</dbReference>
<dbReference type="PANTHER" id="PTHR30055:SF148">
    <property type="entry name" value="TETR-FAMILY TRANSCRIPTIONAL REGULATOR"/>
    <property type="match status" value="1"/>
</dbReference>
<feature type="DNA-binding region" description="H-T-H motif" evidence="4">
    <location>
        <begin position="34"/>
        <end position="53"/>
    </location>
</feature>
<dbReference type="SUPFAM" id="SSF46689">
    <property type="entry name" value="Homeodomain-like"/>
    <property type="match status" value="1"/>
</dbReference>
<evidence type="ECO:0000313" key="6">
    <source>
        <dbReference type="EMBL" id="MEU2269835.1"/>
    </source>
</evidence>
<dbReference type="InterPro" id="IPR009057">
    <property type="entry name" value="Homeodomain-like_sf"/>
</dbReference>
<comment type="caution">
    <text evidence="6">The sequence shown here is derived from an EMBL/GenBank/DDBJ whole genome shotgun (WGS) entry which is preliminary data.</text>
</comment>
<feature type="domain" description="HTH tetR-type" evidence="5">
    <location>
        <begin position="11"/>
        <end position="71"/>
    </location>
</feature>
<dbReference type="InterPro" id="IPR050109">
    <property type="entry name" value="HTH-type_TetR-like_transc_reg"/>
</dbReference>
<dbReference type="Pfam" id="PF16859">
    <property type="entry name" value="TetR_C_11"/>
    <property type="match status" value="1"/>
</dbReference>
<evidence type="ECO:0000256" key="2">
    <source>
        <dbReference type="ARBA" id="ARBA00023125"/>
    </source>
</evidence>